<protein>
    <submittedName>
        <fullName evidence="1">Uncharacterized protein</fullName>
    </submittedName>
</protein>
<gene>
    <name evidence="1" type="ORF">C4K68_25275</name>
</gene>
<evidence type="ECO:0000313" key="1">
    <source>
        <dbReference type="EMBL" id="PPC74628.1"/>
    </source>
</evidence>
<name>A0A2S5KIM0_9PROT</name>
<dbReference type="AlphaFoldDB" id="A0A2S5KIM0"/>
<reference evidence="1 2" key="1">
    <citation type="submission" date="2018-02" db="EMBL/GenBank/DDBJ databases">
        <title>novel marine gammaproteobacteria from coastal saline agro ecosystem.</title>
        <authorList>
            <person name="Krishnan R."/>
            <person name="Ramesh Kumar N."/>
        </authorList>
    </citation>
    <scope>NUCLEOTIDE SEQUENCE [LARGE SCALE GENOMIC DNA]</scope>
    <source>
        <strain evidence="1 2">228</strain>
    </source>
</reference>
<comment type="caution">
    <text evidence="1">The sequence shown here is derived from an EMBL/GenBank/DDBJ whole genome shotgun (WGS) entry which is preliminary data.</text>
</comment>
<dbReference type="EMBL" id="PRLP01000143">
    <property type="protein sequence ID" value="PPC74628.1"/>
    <property type="molecule type" value="Genomic_DNA"/>
</dbReference>
<sequence>MSKLLKISWAAPFSALLIVAGCSSTPPTLVASRALIDHTQRTDLQIVTDNVSSNLEVASVGQPVAIDNDTYVVSKKYSSASGLSCLMLDASTPTASSPQLSVCREQWGLKWFKTKDVVASMGSGNTSVDSDANLSGFSSSSLQ</sequence>
<organism evidence="1 2">
    <name type="scientific">Proteobacteria bacterium 228</name>
    <dbReference type="NCBI Taxonomy" id="2083153"/>
    <lineage>
        <taxon>Bacteria</taxon>
        <taxon>Pseudomonadati</taxon>
        <taxon>Pseudomonadota</taxon>
    </lineage>
</organism>
<accession>A0A2S5KIM0</accession>
<evidence type="ECO:0000313" key="2">
    <source>
        <dbReference type="Proteomes" id="UP000238196"/>
    </source>
</evidence>
<dbReference type="Proteomes" id="UP000238196">
    <property type="component" value="Unassembled WGS sequence"/>
</dbReference>
<proteinExistence type="predicted"/>
<dbReference type="PROSITE" id="PS51257">
    <property type="entry name" value="PROKAR_LIPOPROTEIN"/>
    <property type="match status" value="1"/>
</dbReference>